<feature type="transmembrane region" description="Helical" evidence="6">
    <location>
        <begin position="407"/>
        <end position="429"/>
    </location>
</feature>
<dbReference type="InterPro" id="IPR011701">
    <property type="entry name" value="MFS"/>
</dbReference>
<dbReference type="Pfam" id="PF07690">
    <property type="entry name" value="MFS_1"/>
    <property type="match status" value="1"/>
</dbReference>
<dbReference type="InterPro" id="IPR020846">
    <property type="entry name" value="MFS_dom"/>
</dbReference>
<evidence type="ECO:0000256" key="5">
    <source>
        <dbReference type="SAM" id="MobiDB-lite"/>
    </source>
</evidence>
<dbReference type="AlphaFoldDB" id="A0A1L9X9K9"/>
<keyword evidence="4 6" id="KW-0472">Membrane</keyword>
<dbReference type="GO" id="GO:0005886">
    <property type="term" value="C:plasma membrane"/>
    <property type="evidence" value="ECO:0007669"/>
    <property type="project" value="TreeGrafter"/>
</dbReference>
<dbReference type="EMBL" id="KV878970">
    <property type="protein sequence ID" value="OJK05122.1"/>
    <property type="molecule type" value="Genomic_DNA"/>
</dbReference>
<feature type="region of interest" description="Disordered" evidence="5">
    <location>
        <begin position="18"/>
        <end position="56"/>
    </location>
</feature>
<feature type="transmembrane region" description="Helical" evidence="6">
    <location>
        <begin position="478"/>
        <end position="497"/>
    </location>
</feature>
<sequence>MFDKDSLQSFSLEVDPYECQRSHRPRSDRDLHHGSSQALVQASSHTSDHPLSRVEDDSGVPQVAHLSPARRISIVIMLSYCAFLAPISSTAIFTAVADLARTFDTTQDIIYASNSLYLGCMGVSALIWGPASQVWGRRPVTQLLITSSILFCAFTVASAFAPNLVSYFIFRGCAALQGTSFLVIGNAIVGDIYEPTARASALGWVLSGSLTGPALGPFLGGIIMTFRPWRTIFYLLSALSLCATVLIITILPETIAHRASPSLRGQPLRTQAQQLWYQTSPFRILHLIIAYPNILCTGLAAGALVWNEYALLTPISHTLNPRFHLTSSIEAGLLYLPAGLGYLMGTFFSGHYTDCIARYFIRRRQGQRIPEDRLRSCLPFICIASPACVLIYGWTVDAGVGGIPLPVVLMFVQGIAQIFCFSSLNTYCLDVMQEQGRSAEVVGANYAFRYVFAALGTGVAMPAIKVVGAGWFNAISALFLVGAGGAVWWTAVFGAGWREAVDRRKGQQAGEKSMR</sequence>
<feature type="transmembrane region" description="Helical" evidence="6">
    <location>
        <begin position="232"/>
        <end position="251"/>
    </location>
</feature>
<dbReference type="OrthoDB" id="3066029at2759"/>
<dbReference type="PROSITE" id="PS50850">
    <property type="entry name" value="MFS"/>
    <property type="match status" value="1"/>
</dbReference>
<feature type="domain" description="Major facilitator superfamily (MFS) profile" evidence="7">
    <location>
        <begin position="74"/>
        <end position="515"/>
    </location>
</feature>
<evidence type="ECO:0000313" key="9">
    <source>
        <dbReference type="Proteomes" id="UP000184546"/>
    </source>
</evidence>
<feature type="transmembrane region" description="Helical" evidence="6">
    <location>
        <begin position="167"/>
        <end position="189"/>
    </location>
</feature>
<comment type="subcellular location">
    <subcellularLocation>
        <location evidence="1">Membrane</location>
        <topology evidence="1">Multi-pass membrane protein</topology>
    </subcellularLocation>
</comment>
<feature type="transmembrane region" description="Helical" evidence="6">
    <location>
        <begin position="333"/>
        <end position="353"/>
    </location>
</feature>
<dbReference type="Gene3D" id="1.20.1250.20">
    <property type="entry name" value="MFS general substrate transporter like domains"/>
    <property type="match status" value="1"/>
</dbReference>
<keyword evidence="9" id="KW-1185">Reference proteome</keyword>
<evidence type="ECO:0000256" key="6">
    <source>
        <dbReference type="SAM" id="Phobius"/>
    </source>
</evidence>
<dbReference type="RefSeq" id="XP_020061461.1">
    <property type="nucleotide sequence ID" value="XM_020198960.1"/>
</dbReference>
<feature type="transmembrane region" description="Helical" evidence="6">
    <location>
        <begin position="374"/>
        <end position="395"/>
    </location>
</feature>
<feature type="transmembrane region" description="Helical" evidence="6">
    <location>
        <begin position="450"/>
        <end position="472"/>
    </location>
</feature>
<feature type="transmembrane region" description="Helical" evidence="6">
    <location>
        <begin position="74"/>
        <end position="97"/>
    </location>
</feature>
<dbReference type="STRING" id="690307.A0A1L9X9K9"/>
<evidence type="ECO:0000259" key="7">
    <source>
        <dbReference type="PROSITE" id="PS50850"/>
    </source>
</evidence>
<keyword evidence="2 6" id="KW-0812">Transmembrane</keyword>
<evidence type="ECO:0000256" key="1">
    <source>
        <dbReference type="ARBA" id="ARBA00004141"/>
    </source>
</evidence>
<name>A0A1L9X9K9_ASPA1</name>
<proteinExistence type="predicted"/>
<protein>
    <recommendedName>
        <fullName evidence="7">Major facilitator superfamily (MFS) profile domain-containing protein</fullName>
    </recommendedName>
</protein>
<dbReference type="InterPro" id="IPR036259">
    <property type="entry name" value="MFS_trans_sf"/>
</dbReference>
<accession>A0A1L9X9K9</accession>
<dbReference type="SUPFAM" id="SSF103473">
    <property type="entry name" value="MFS general substrate transporter"/>
    <property type="match status" value="1"/>
</dbReference>
<organism evidence="8 9">
    <name type="scientific">Aspergillus aculeatus (strain ATCC 16872 / CBS 172.66 / WB 5094)</name>
    <dbReference type="NCBI Taxonomy" id="690307"/>
    <lineage>
        <taxon>Eukaryota</taxon>
        <taxon>Fungi</taxon>
        <taxon>Dikarya</taxon>
        <taxon>Ascomycota</taxon>
        <taxon>Pezizomycotina</taxon>
        <taxon>Eurotiomycetes</taxon>
        <taxon>Eurotiomycetidae</taxon>
        <taxon>Eurotiales</taxon>
        <taxon>Aspergillaceae</taxon>
        <taxon>Aspergillus</taxon>
        <taxon>Aspergillus subgen. Circumdati</taxon>
    </lineage>
</organism>
<reference evidence="9" key="1">
    <citation type="journal article" date="2017" name="Genome Biol.">
        <title>Comparative genomics reveals high biological diversity and specific adaptations in the industrially and medically important fungal genus Aspergillus.</title>
        <authorList>
            <person name="de Vries R.P."/>
            <person name="Riley R."/>
            <person name="Wiebenga A."/>
            <person name="Aguilar-Osorio G."/>
            <person name="Amillis S."/>
            <person name="Uchima C.A."/>
            <person name="Anderluh G."/>
            <person name="Asadollahi M."/>
            <person name="Askin M."/>
            <person name="Barry K."/>
            <person name="Battaglia E."/>
            <person name="Bayram O."/>
            <person name="Benocci T."/>
            <person name="Braus-Stromeyer S.A."/>
            <person name="Caldana C."/>
            <person name="Canovas D."/>
            <person name="Cerqueira G.C."/>
            <person name="Chen F."/>
            <person name="Chen W."/>
            <person name="Choi C."/>
            <person name="Clum A."/>
            <person name="Dos Santos R.A."/>
            <person name="Damasio A.R."/>
            <person name="Diallinas G."/>
            <person name="Emri T."/>
            <person name="Fekete E."/>
            <person name="Flipphi M."/>
            <person name="Freyberg S."/>
            <person name="Gallo A."/>
            <person name="Gournas C."/>
            <person name="Habgood R."/>
            <person name="Hainaut M."/>
            <person name="Harispe M.L."/>
            <person name="Henrissat B."/>
            <person name="Hilden K.S."/>
            <person name="Hope R."/>
            <person name="Hossain A."/>
            <person name="Karabika E."/>
            <person name="Karaffa L."/>
            <person name="Karanyi Z."/>
            <person name="Krasevec N."/>
            <person name="Kuo A."/>
            <person name="Kusch H."/>
            <person name="LaButti K."/>
            <person name="Lagendijk E.L."/>
            <person name="Lapidus A."/>
            <person name="Levasseur A."/>
            <person name="Lindquist E."/>
            <person name="Lipzen A."/>
            <person name="Logrieco A.F."/>
            <person name="MacCabe A."/>
            <person name="Maekelae M.R."/>
            <person name="Malavazi I."/>
            <person name="Melin P."/>
            <person name="Meyer V."/>
            <person name="Mielnichuk N."/>
            <person name="Miskei M."/>
            <person name="Molnar A.P."/>
            <person name="Mule G."/>
            <person name="Ngan C.Y."/>
            <person name="Orejas M."/>
            <person name="Orosz E."/>
            <person name="Ouedraogo J.P."/>
            <person name="Overkamp K.M."/>
            <person name="Park H.-S."/>
            <person name="Perrone G."/>
            <person name="Piumi F."/>
            <person name="Punt P.J."/>
            <person name="Ram A.F."/>
            <person name="Ramon A."/>
            <person name="Rauscher S."/>
            <person name="Record E."/>
            <person name="Riano-Pachon D.M."/>
            <person name="Robert V."/>
            <person name="Roehrig J."/>
            <person name="Ruller R."/>
            <person name="Salamov A."/>
            <person name="Salih N.S."/>
            <person name="Samson R.A."/>
            <person name="Sandor E."/>
            <person name="Sanguinetti M."/>
            <person name="Schuetze T."/>
            <person name="Sepcic K."/>
            <person name="Shelest E."/>
            <person name="Sherlock G."/>
            <person name="Sophianopoulou V."/>
            <person name="Squina F.M."/>
            <person name="Sun H."/>
            <person name="Susca A."/>
            <person name="Todd R.B."/>
            <person name="Tsang A."/>
            <person name="Unkles S.E."/>
            <person name="van de Wiele N."/>
            <person name="van Rossen-Uffink D."/>
            <person name="Oliveira J.V."/>
            <person name="Vesth T.C."/>
            <person name="Visser J."/>
            <person name="Yu J.-H."/>
            <person name="Zhou M."/>
            <person name="Andersen M.R."/>
            <person name="Archer D.B."/>
            <person name="Baker S.E."/>
            <person name="Benoit I."/>
            <person name="Brakhage A.A."/>
            <person name="Braus G.H."/>
            <person name="Fischer R."/>
            <person name="Frisvad J.C."/>
            <person name="Goldman G.H."/>
            <person name="Houbraken J."/>
            <person name="Oakley B."/>
            <person name="Pocsi I."/>
            <person name="Scazzocchio C."/>
            <person name="Seiboth B."/>
            <person name="vanKuyk P.A."/>
            <person name="Wortman J."/>
            <person name="Dyer P.S."/>
            <person name="Grigoriev I.V."/>
        </authorList>
    </citation>
    <scope>NUCLEOTIDE SEQUENCE [LARGE SCALE GENOMIC DNA]</scope>
    <source>
        <strain evidence="9">ATCC 16872 / CBS 172.66 / WB 5094</strain>
    </source>
</reference>
<keyword evidence="3 6" id="KW-1133">Transmembrane helix</keyword>
<evidence type="ECO:0000256" key="4">
    <source>
        <dbReference type="ARBA" id="ARBA00023136"/>
    </source>
</evidence>
<dbReference type="PANTHER" id="PTHR23502">
    <property type="entry name" value="MAJOR FACILITATOR SUPERFAMILY"/>
    <property type="match status" value="1"/>
</dbReference>
<dbReference type="OMA" id="GNYFMRY"/>
<dbReference type="Proteomes" id="UP000184546">
    <property type="component" value="Unassembled WGS sequence"/>
</dbReference>
<feature type="transmembrane region" description="Helical" evidence="6">
    <location>
        <begin position="140"/>
        <end position="161"/>
    </location>
</feature>
<feature type="compositionally biased region" description="Polar residues" evidence="5">
    <location>
        <begin position="34"/>
        <end position="45"/>
    </location>
</feature>
<dbReference type="GO" id="GO:0022857">
    <property type="term" value="F:transmembrane transporter activity"/>
    <property type="evidence" value="ECO:0007669"/>
    <property type="project" value="InterPro"/>
</dbReference>
<dbReference type="GeneID" id="30972774"/>
<evidence type="ECO:0000256" key="2">
    <source>
        <dbReference type="ARBA" id="ARBA00022692"/>
    </source>
</evidence>
<feature type="compositionally biased region" description="Basic and acidic residues" evidence="5">
    <location>
        <begin position="18"/>
        <end position="33"/>
    </location>
</feature>
<dbReference type="VEuPathDB" id="FungiDB:ASPACDRAFT_20596"/>
<evidence type="ECO:0000256" key="3">
    <source>
        <dbReference type="ARBA" id="ARBA00022989"/>
    </source>
</evidence>
<feature type="compositionally biased region" description="Basic and acidic residues" evidence="5">
    <location>
        <begin position="46"/>
        <end position="56"/>
    </location>
</feature>
<feature type="transmembrane region" description="Helical" evidence="6">
    <location>
        <begin position="284"/>
        <end position="306"/>
    </location>
</feature>
<feature type="transmembrane region" description="Helical" evidence="6">
    <location>
        <begin position="109"/>
        <end position="128"/>
    </location>
</feature>
<dbReference type="PANTHER" id="PTHR23502:SF64">
    <property type="entry name" value="TRANSPORTER, PUTATIVE (AFU_ORTHOLOGUE AFUA_3G11760)-RELATED"/>
    <property type="match status" value="1"/>
</dbReference>
<gene>
    <name evidence="8" type="ORF">ASPACDRAFT_20596</name>
</gene>
<evidence type="ECO:0000313" key="8">
    <source>
        <dbReference type="EMBL" id="OJK05122.1"/>
    </source>
</evidence>
<feature type="transmembrane region" description="Helical" evidence="6">
    <location>
        <begin position="201"/>
        <end position="226"/>
    </location>
</feature>